<dbReference type="Pfam" id="PF09962">
    <property type="entry name" value="DUF2196"/>
    <property type="match status" value="1"/>
</dbReference>
<dbReference type="InterPro" id="IPR019240">
    <property type="entry name" value="DUF2196"/>
</dbReference>
<dbReference type="NCBIfam" id="TIGR03833">
    <property type="entry name" value="YwbE family protein"/>
    <property type="match status" value="1"/>
</dbReference>
<protein>
    <submittedName>
        <fullName evidence="1">Putative repeat protein (TIGR03833 family)</fullName>
    </submittedName>
</protein>
<evidence type="ECO:0000313" key="2">
    <source>
        <dbReference type="Proteomes" id="UP000248326"/>
    </source>
</evidence>
<organism evidence="1 2">
    <name type="scientific">Deinococcus yavapaiensis KR-236</name>
    <dbReference type="NCBI Taxonomy" id="694435"/>
    <lineage>
        <taxon>Bacteria</taxon>
        <taxon>Thermotogati</taxon>
        <taxon>Deinococcota</taxon>
        <taxon>Deinococci</taxon>
        <taxon>Deinococcales</taxon>
        <taxon>Deinococcaceae</taxon>
        <taxon>Deinococcus</taxon>
    </lineage>
</organism>
<name>A0A318S575_9DEIO</name>
<dbReference type="PANTHER" id="PTHR40069">
    <property type="entry name" value="YWBE PROTEIN"/>
    <property type="match status" value="1"/>
</dbReference>
<sequence length="71" mass="7364">MSDGRVRANVRPGATVSVVQKADQATGRLTKGVVAQLLTNSPTHPHGIKVRLTSGVVGRVKTVHDEPAPSG</sequence>
<dbReference type="PANTHER" id="PTHR40069:SF1">
    <property type="entry name" value="YWBE PROTEIN"/>
    <property type="match status" value="1"/>
</dbReference>
<keyword evidence="2" id="KW-1185">Reference proteome</keyword>
<reference evidence="1 2" key="1">
    <citation type="submission" date="2018-06" db="EMBL/GenBank/DDBJ databases">
        <title>Genomic Encyclopedia of Type Strains, Phase IV (KMG-IV): sequencing the most valuable type-strain genomes for metagenomic binning, comparative biology and taxonomic classification.</title>
        <authorList>
            <person name="Goeker M."/>
        </authorList>
    </citation>
    <scope>NUCLEOTIDE SEQUENCE [LARGE SCALE GENOMIC DNA]</scope>
    <source>
        <strain evidence="1 2">DSM 18048</strain>
    </source>
</reference>
<proteinExistence type="predicted"/>
<accession>A0A318S575</accession>
<dbReference type="Proteomes" id="UP000248326">
    <property type="component" value="Unassembled WGS sequence"/>
</dbReference>
<dbReference type="EMBL" id="QJSX01000008">
    <property type="protein sequence ID" value="PYE53644.1"/>
    <property type="molecule type" value="Genomic_DNA"/>
</dbReference>
<dbReference type="OrthoDB" id="9804519at2"/>
<gene>
    <name evidence="1" type="ORF">DES52_108175</name>
</gene>
<evidence type="ECO:0000313" key="1">
    <source>
        <dbReference type="EMBL" id="PYE53644.1"/>
    </source>
</evidence>
<dbReference type="RefSeq" id="WP_110886997.1">
    <property type="nucleotide sequence ID" value="NZ_QJSX01000008.1"/>
</dbReference>
<dbReference type="AlphaFoldDB" id="A0A318S575"/>
<comment type="caution">
    <text evidence="1">The sequence shown here is derived from an EMBL/GenBank/DDBJ whole genome shotgun (WGS) entry which is preliminary data.</text>
</comment>